<feature type="non-terminal residue" evidence="1">
    <location>
        <position position="1"/>
    </location>
</feature>
<evidence type="ECO:0000313" key="1">
    <source>
        <dbReference type="EMBL" id="ETE62081.1"/>
    </source>
</evidence>
<sequence>GITTDTLIPLSLSQPNESAQTILIRSLSLVSANICFLQTEMEISKFYMSIGNYGGVQLYSDNWALAIQHKTFQITEDVPISDIDKLNKYFHKWRFQPNPTKMEVTCFHLCNSSTGRELNVHFKGKRLHHKKFFKYFGVTLDRTLSYKENLAKLLPN</sequence>
<dbReference type="PANTHER" id="PTHR36688:SF2">
    <property type="entry name" value="ENDONUCLEASE_EXONUCLEASE_PHOSPHATASE DOMAIN-CONTAINING PROTEIN"/>
    <property type="match status" value="1"/>
</dbReference>
<dbReference type="Proteomes" id="UP000018936">
    <property type="component" value="Unassembled WGS sequence"/>
</dbReference>
<dbReference type="AlphaFoldDB" id="V8NJF0"/>
<gene>
    <name evidence="1" type="ORF">L345_12164</name>
</gene>
<dbReference type="EMBL" id="AZIM01003468">
    <property type="protein sequence ID" value="ETE62081.1"/>
    <property type="molecule type" value="Genomic_DNA"/>
</dbReference>
<proteinExistence type="predicted"/>
<keyword evidence="2" id="KW-1185">Reference proteome</keyword>
<dbReference type="InterPro" id="IPR052560">
    <property type="entry name" value="RdDP_mobile_element"/>
</dbReference>
<name>V8NJF0_OPHHA</name>
<dbReference type="OrthoDB" id="8961633at2759"/>
<organism evidence="1 2">
    <name type="scientific">Ophiophagus hannah</name>
    <name type="common">King cobra</name>
    <name type="synonym">Naja hannah</name>
    <dbReference type="NCBI Taxonomy" id="8665"/>
    <lineage>
        <taxon>Eukaryota</taxon>
        <taxon>Metazoa</taxon>
        <taxon>Chordata</taxon>
        <taxon>Craniata</taxon>
        <taxon>Vertebrata</taxon>
        <taxon>Euteleostomi</taxon>
        <taxon>Lepidosauria</taxon>
        <taxon>Squamata</taxon>
        <taxon>Bifurcata</taxon>
        <taxon>Unidentata</taxon>
        <taxon>Episquamata</taxon>
        <taxon>Toxicofera</taxon>
        <taxon>Serpentes</taxon>
        <taxon>Colubroidea</taxon>
        <taxon>Elapidae</taxon>
        <taxon>Elapinae</taxon>
        <taxon>Ophiophagus</taxon>
    </lineage>
</organism>
<dbReference type="PANTHER" id="PTHR36688">
    <property type="entry name" value="ENDO/EXONUCLEASE/PHOSPHATASE DOMAIN-CONTAINING PROTEIN"/>
    <property type="match status" value="1"/>
</dbReference>
<evidence type="ECO:0000313" key="2">
    <source>
        <dbReference type="Proteomes" id="UP000018936"/>
    </source>
</evidence>
<reference evidence="1 2" key="1">
    <citation type="journal article" date="2013" name="Proc. Natl. Acad. Sci. U.S.A.">
        <title>The king cobra genome reveals dynamic gene evolution and adaptation in the snake venom system.</title>
        <authorList>
            <person name="Vonk F.J."/>
            <person name="Casewell N.R."/>
            <person name="Henkel C.V."/>
            <person name="Heimberg A.M."/>
            <person name="Jansen H.J."/>
            <person name="McCleary R.J."/>
            <person name="Kerkkamp H.M."/>
            <person name="Vos R.A."/>
            <person name="Guerreiro I."/>
            <person name="Calvete J.J."/>
            <person name="Wuster W."/>
            <person name="Woods A.E."/>
            <person name="Logan J.M."/>
            <person name="Harrison R.A."/>
            <person name="Castoe T.A."/>
            <person name="de Koning A.P."/>
            <person name="Pollock D.D."/>
            <person name="Yandell M."/>
            <person name="Calderon D."/>
            <person name="Renjifo C."/>
            <person name="Currier R.B."/>
            <person name="Salgado D."/>
            <person name="Pla D."/>
            <person name="Sanz L."/>
            <person name="Hyder A.S."/>
            <person name="Ribeiro J.M."/>
            <person name="Arntzen J.W."/>
            <person name="van den Thillart G.E."/>
            <person name="Boetzer M."/>
            <person name="Pirovano W."/>
            <person name="Dirks R.P."/>
            <person name="Spaink H.P."/>
            <person name="Duboule D."/>
            <person name="McGlinn E."/>
            <person name="Kini R.M."/>
            <person name="Richardson M.K."/>
        </authorList>
    </citation>
    <scope>NUCLEOTIDE SEQUENCE</scope>
    <source>
        <tissue evidence="1">Blood</tissue>
    </source>
</reference>
<protein>
    <submittedName>
        <fullName evidence="1">Uncharacterized protein</fullName>
    </submittedName>
</protein>
<comment type="caution">
    <text evidence="1">The sequence shown here is derived from an EMBL/GenBank/DDBJ whole genome shotgun (WGS) entry which is preliminary data.</text>
</comment>
<accession>V8NJF0</accession>
<feature type="non-terminal residue" evidence="1">
    <location>
        <position position="156"/>
    </location>
</feature>